<name>A0A1J5QUS5_9ZZZZ</name>
<dbReference type="AlphaFoldDB" id="A0A1J5QUS5"/>
<dbReference type="InterPro" id="IPR036298">
    <property type="entry name" value="Chalcone_isomerase_sf"/>
</dbReference>
<gene>
    <name evidence="2" type="ORF">GALL_369990</name>
</gene>
<evidence type="ECO:0000313" key="2">
    <source>
        <dbReference type="EMBL" id="OIQ81235.1"/>
    </source>
</evidence>
<dbReference type="InterPro" id="IPR016087">
    <property type="entry name" value="Chalcone_isomerase"/>
</dbReference>
<comment type="caution">
    <text evidence="2">The sequence shown here is derived from an EMBL/GenBank/DDBJ whole genome shotgun (WGS) entry which is preliminary data.</text>
</comment>
<organism evidence="2">
    <name type="scientific">mine drainage metagenome</name>
    <dbReference type="NCBI Taxonomy" id="410659"/>
    <lineage>
        <taxon>unclassified sequences</taxon>
        <taxon>metagenomes</taxon>
        <taxon>ecological metagenomes</taxon>
    </lineage>
</organism>
<reference evidence="2" key="1">
    <citation type="submission" date="2016-10" db="EMBL/GenBank/DDBJ databases">
        <title>Sequence of Gallionella enrichment culture.</title>
        <authorList>
            <person name="Poehlein A."/>
            <person name="Muehling M."/>
            <person name="Daniel R."/>
        </authorList>
    </citation>
    <scope>NUCLEOTIDE SEQUENCE</scope>
</reference>
<proteinExistence type="predicted"/>
<dbReference type="Gene3D" id="3.50.70.10">
    <property type="match status" value="1"/>
</dbReference>
<dbReference type="GO" id="GO:0016872">
    <property type="term" value="F:intramolecular lyase activity"/>
    <property type="evidence" value="ECO:0007669"/>
    <property type="project" value="InterPro"/>
</dbReference>
<evidence type="ECO:0000259" key="1">
    <source>
        <dbReference type="Pfam" id="PF16036"/>
    </source>
</evidence>
<sequence>MRALRPTLNLALATLLAAMLPRNAAALELHGVDVPASVQLGGRALPLNGAGTRYFLIFKVYVAELYLPQRTRDAADAVAMAGPKLMRLIMLRDVSGKELGDKLTEDIQNNIDPADFAGMITGLARMGGLFAQRHELHSGDVVELADLPGHGMTISINGASAGAPYTEPGFFDNMLRIWLGPRPAERRLKRALLGDAKVAN</sequence>
<feature type="domain" description="Chalcone isomerase" evidence="1">
    <location>
        <begin position="27"/>
        <end position="194"/>
    </location>
</feature>
<dbReference type="Pfam" id="PF16036">
    <property type="entry name" value="Chalcone_3"/>
    <property type="match status" value="1"/>
</dbReference>
<protein>
    <submittedName>
        <fullName evidence="2">Chalcone-flavanone isomerase</fullName>
    </submittedName>
</protein>
<dbReference type="SUPFAM" id="SSF54626">
    <property type="entry name" value="Chalcone isomerase"/>
    <property type="match status" value="1"/>
</dbReference>
<accession>A0A1J5QUS5</accession>
<dbReference type="InterPro" id="IPR016088">
    <property type="entry name" value="Chalcone_isomerase_3-sand"/>
</dbReference>
<keyword evidence="2" id="KW-0413">Isomerase</keyword>
<dbReference type="EMBL" id="MLJW01000951">
    <property type="protein sequence ID" value="OIQ81235.1"/>
    <property type="molecule type" value="Genomic_DNA"/>
</dbReference>